<feature type="region of interest" description="Disordered" evidence="1">
    <location>
        <begin position="278"/>
        <end position="331"/>
    </location>
</feature>
<evidence type="ECO:0000313" key="2">
    <source>
        <dbReference type="EMBL" id="WXX23727.1"/>
    </source>
</evidence>
<feature type="compositionally biased region" description="Basic and acidic residues" evidence="1">
    <location>
        <begin position="278"/>
        <end position="288"/>
    </location>
</feature>
<organism evidence="2 3">
    <name type="scientific">Psychrobacter raelei</name>
    <dbReference type="NCBI Taxonomy" id="2565531"/>
    <lineage>
        <taxon>Bacteria</taxon>
        <taxon>Pseudomonadati</taxon>
        <taxon>Pseudomonadota</taxon>
        <taxon>Gammaproteobacteria</taxon>
        <taxon>Moraxellales</taxon>
        <taxon>Moraxellaceae</taxon>
        <taxon>Psychrobacter</taxon>
    </lineage>
</organism>
<gene>
    <name evidence="2" type="ORF">MN210_18520</name>
</gene>
<keyword evidence="3" id="KW-1185">Reference proteome</keyword>
<dbReference type="InterPro" id="IPR002825">
    <property type="entry name" value="Pept_S49_ser-pept_pro"/>
</dbReference>
<dbReference type="EMBL" id="CP093310">
    <property type="protein sequence ID" value="WXX23727.1"/>
    <property type="molecule type" value="Genomic_DNA"/>
</dbReference>
<dbReference type="Gene3D" id="3.90.226.10">
    <property type="entry name" value="2-enoyl-CoA Hydratase, Chain A, domain 1"/>
    <property type="match status" value="1"/>
</dbReference>
<reference evidence="2" key="1">
    <citation type="submission" date="2024-03" db="EMBL/GenBank/DDBJ databases">
        <title>Psychrobacter raelis sp. nov. isolated from a dog with peritonitis.</title>
        <authorList>
            <person name="Schiavone A."/>
            <person name="Manzulli V."/>
            <person name="Camarda A."/>
            <person name="Cafiero M.A."/>
            <person name="Vasco I."/>
            <person name="Marino L."/>
            <person name="Pennuzzi G."/>
            <person name="Serrecchia L."/>
            <person name="Galante D."/>
            <person name="Pugliese N."/>
        </authorList>
    </citation>
    <scope>NUCLEOTIDE SEQUENCE</scope>
    <source>
        <strain evidence="2">PraFG1</strain>
    </source>
</reference>
<sequence length="331" mass="36767">MTISNTQSVTIVYVGEINRYGYERISKVCEGLPEDHPKTVDLVLSTYGGDPDAGFRIARCLQHYFEDGITLYVPHYCKSAGTLIAIGASELVLSDGGELGPLDVQIMKSDEMFERSSGMDITQGFNVLSTQAYDMFNSIAIKLKTQTRLSTKLATDAAAQITVGTFSPIFSQIDPTRLGETQRATEIAFKYGNRLQEKFNNLHENGVLNLVADYPSHGFVIDRKEARSIFKKVRAPDSTEKTLLNQIDVIIREGISLHDVFCNELDLPALYETLNRKEEDDEANRDNNSEQQANASTAQSNDISNSPELKECNARSQSKKQRNSDESNGDS</sequence>
<name>A0AAU6PTJ2_9GAMM</name>
<dbReference type="PANTHER" id="PTHR35984:SF1">
    <property type="entry name" value="PERIPLASMIC SERINE PROTEASE"/>
    <property type="match status" value="1"/>
</dbReference>
<dbReference type="SUPFAM" id="SSF52096">
    <property type="entry name" value="ClpP/crotonase"/>
    <property type="match status" value="1"/>
</dbReference>
<dbReference type="InterPro" id="IPR029045">
    <property type="entry name" value="ClpP/crotonase-like_dom_sf"/>
</dbReference>
<evidence type="ECO:0000313" key="3">
    <source>
        <dbReference type="Proteomes" id="UP000829560"/>
    </source>
</evidence>
<dbReference type="GO" id="GO:0016020">
    <property type="term" value="C:membrane"/>
    <property type="evidence" value="ECO:0007669"/>
    <property type="project" value="InterPro"/>
</dbReference>
<dbReference type="Proteomes" id="UP000829560">
    <property type="component" value="Chromosome"/>
</dbReference>
<accession>A0AAU6PTJ2</accession>
<evidence type="ECO:0000256" key="1">
    <source>
        <dbReference type="SAM" id="MobiDB-lite"/>
    </source>
</evidence>
<protein>
    <recommendedName>
        <fullName evidence="4">SppA protein</fullName>
    </recommendedName>
</protein>
<dbReference type="PANTHER" id="PTHR35984">
    <property type="entry name" value="PERIPLASMIC SERINE PROTEASE"/>
    <property type="match status" value="1"/>
</dbReference>
<dbReference type="KEGG" id="prae:MN210_18520"/>
<feature type="compositionally biased region" description="Polar residues" evidence="1">
    <location>
        <begin position="289"/>
        <end position="307"/>
    </location>
</feature>
<dbReference type="RefSeq" id="WP_338411906.1">
    <property type="nucleotide sequence ID" value="NZ_CP093310.2"/>
</dbReference>
<dbReference type="Pfam" id="PF01972">
    <property type="entry name" value="SDH_protease"/>
    <property type="match status" value="1"/>
</dbReference>
<dbReference type="AlphaFoldDB" id="A0AAU6PTJ2"/>
<evidence type="ECO:0008006" key="4">
    <source>
        <dbReference type="Google" id="ProtNLM"/>
    </source>
</evidence>
<proteinExistence type="predicted"/>